<dbReference type="InterPro" id="IPR013087">
    <property type="entry name" value="Znf_C2H2_type"/>
</dbReference>
<dbReference type="Pfam" id="PF00096">
    <property type="entry name" value="zf-C2H2"/>
    <property type="match status" value="3"/>
</dbReference>
<keyword evidence="5" id="KW-0862">Zinc</keyword>
<dbReference type="RefSeq" id="XP_027197801.1">
    <property type="nucleotide sequence ID" value="XM_027342000.1"/>
</dbReference>
<dbReference type="SUPFAM" id="SSF57667">
    <property type="entry name" value="beta-beta-alpha zinc fingers"/>
    <property type="match status" value="2"/>
</dbReference>
<feature type="region of interest" description="Disordered" evidence="8">
    <location>
        <begin position="615"/>
        <end position="700"/>
    </location>
</feature>
<dbReference type="GO" id="GO:0000981">
    <property type="term" value="F:DNA-binding transcription factor activity, RNA polymerase II-specific"/>
    <property type="evidence" value="ECO:0007669"/>
    <property type="project" value="TreeGrafter"/>
</dbReference>
<feature type="compositionally biased region" description="Low complexity" evidence="8">
    <location>
        <begin position="258"/>
        <end position="281"/>
    </location>
</feature>
<evidence type="ECO:0000256" key="4">
    <source>
        <dbReference type="ARBA" id="ARBA00022771"/>
    </source>
</evidence>
<feature type="domain" description="C2H2-type" evidence="9">
    <location>
        <begin position="832"/>
        <end position="854"/>
    </location>
</feature>
<evidence type="ECO:0000256" key="1">
    <source>
        <dbReference type="ARBA" id="ARBA00004123"/>
    </source>
</evidence>
<keyword evidence="2" id="KW-0479">Metal-binding</keyword>
<keyword evidence="10" id="KW-1185">Reference proteome</keyword>
<feature type="domain" description="C2H2-type" evidence="9">
    <location>
        <begin position="772"/>
        <end position="801"/>
    </location>
</feature>
<dbReference type="FunFam" id="3.30.160.60:FF:000021">
    <property type="entry name" value="Basic krueppel-like factor 3"/>
    <property type="match status" value="1"/>
</dbReference>
<dbReference type="SMART" id="SM00355">
    <property type="entry name" value="ZnF_C2H2"/>
    <property type="match status" value="3"/>
</dbReference>
<evidence type="ECO:0000256" key="6">
    <source>
        <dbReference type="ARBA" id="ARBA00023242"/>
    </source>
</evidence>
<evidence type="ECO:0000313" key="11">
    <source>
        <dbReference type="RefSeq" id="XP_027197801.1"/>
    </source>
</evidence>
<accession>A0A6P6XXZ5</accession>
<dbReference type="InParanoid" id="A0A6P6XXZ5"/>
<evidence type="ECO:0000256" key="8">
    <source>
        <dbReference type="SAM" id="MobiDB-lite"/>
    </source>
</evidence>
<feature type="compositionally biased region" description="Polar residues" evidence="8">
    <location>
        <begin position="627"/>
        <end position="659"/>
    </location>
</feature>
<feature type="compositionally biased region" description="Low complexity" evidence="8">
    <location>
        <begin position="617"/>
        <end position="626"/>
    </location>
</feature>
<dbReference type="OrthoDB" id="4748970at2759"/>
<dbReference type="Proteomes" id="UP000515146">
    <property type="component" value="Unplaced"/>
</dbReference>
<dbReference type="PANTHER" id="PTHR23235">
    <property type="entry name" value="KRUEPPEL-LIKE TRANSCRIPTION FACTOR"/>
    <property type="match status" value="1"/>
</dbReference>
<name>A0A6P6XXZ5_DERPT</name>
<evidence type="ECO:0000256" key="3">
    <source>
        <dbReference type="ARBA" id="ARBA00022737"/>
    </source>
</evidence>
<feature type="compositionally biased region" description="Low complexity" evidence="8">
    <location>
        <begin position="664"/>
        <end position="699"/>
    </location>
</feature>
<keyword evidence="4 7" id="KW-0863">Zinc-finger</keyword>
<protein>
    <submittedName>
        <fullName evidence="11">Krueppel-like factor luna</fullName>
    </submittedName>
</protein>
<proteinExistence type="predicted"/>
<gene>
    <name evidence="11" type="primary">LOC113792108</name>
</gene>
<dbReference type="GO" id="GO:0000978">
    <property type="term" value="F:RNA polymerase II cis-regulatory region sequence-specific DNA binding"/>
    <property type="evidence" value="ECO:0007669"/>
    <property type="project" value="TreeGrafter"/>
</dbReference>
<evidence type="ECO:0000256" key="2">
    <source>
        <dbReference type="ARBA" id="ARBA00022723"/>
    </source>
</evidence>
<dbReference type="PROSITE" id="PS00028">
    <property type="entry name" value="ZINC_FINGER_C2H2_1"/>
    <property type="match status" value="3"/>
</dbReference>
<dbReference type="GO" id="GO:0008270">
    <property type="term" value="F:zinc ion binding"/>
    <property type="evidence" value="ECO:0007669"/>
    <property type="project" value="UniProtKB-KW"/>
</dbReference>
<dbReference type="Gene3D" id="3.30.160.60">
    <property type="entry name" value="Classic Zinc Finger"/>
    <property type="match status" value="3"/>
</dbReference>
<sequence>MDILPSGHFFKELQAIHDTGYLPAHLSLEDKWEQTMLELERYLKDEPKSLLSQATTVTTTNNNNNDNNKTINGTNIRNVKNGSLSSNYHSSSSSLNDYGNIIVPTSLWDNVLSNTSSTSSSPSPSMINSDTMIAISNLDSIMAQSPLIIANDNKKQNQNFHVKPTMMISSSTLVTSDAESNKSLDIDDEKSSNSSGSFGCSSSSLSSSPTPPAMINTNQQQQQQSIHFNVIESKVKELFSIIPANNGNVVPYHLNHHSSSSSSASYMTPSSSSSLSSSSSSNGDWPMDETTNEQSGGIIYDNQFIKQTVKQQTTSNDDDINNNNMCSKPSQSLSGHHTEMFAIKCSQTSTKSSDMQPSLNVLGQHLTNIHPVIYNNGNNEIKSDGCHQTNIIAKVTPNGTTIATTSSIMMNDATATTTAVRLVGLNTQPQQSPANNITLGHQTKLRSPSLDELLSMSSPIRNGQSTMLTNVHQQKCGVTPTIIPNGSALFSSLTPPTSPERQYQQRKRTLSSDLINRQHQQQKILANTTATTTIPNSMSSNMNGFLTHSNSISNPVLVPISTTSVNILPNNSGNAINTIAMNNNALMPQSATIAIQLNSSIIDTAPTTMLINHHPLQQQQQQQHQQPNSTLSSSMQISKPTKKSTSPTRSANSQTAANRSRNKSNSVSSSSSSSSSSSFSCSSSLSSSPSPPSSLSSSPNRIVINGDVAIIGPQTTTNSCPVTLNNFTDSLSNTITTTTSASSSSSSTTTTVTGANTISSTIISADGKRRIHKCLFNGCKKVYTKSSHLKAHQRTHTGEKPYQCTWQGCEWRFARSDELTRHFRKHTGSKPFKCKHCERCFSRSDHLALHMKRHQTTTINSNNNAATTTNAILSNSNNGIQTRATIVSN</sequence>
<dbReference type="PANTHER" id="PTHR23235:SF150">
    <property type="entry name" value="KRUEPPEL-LIKE FACTOR LUNA"/>
    <property type="match status" value="1"/>
</dbReference>
<evidence type="ECO:0000259" key="9">
    <source>
        <dbReference type="PROSITE" id="PS50157"/>
    </source>
</evidence>
<comment type="subcellular location">
    <subcellularLocation>
        <location evidence="1">Nucleus</location>
    </subcellularLocation>
</comment>
<organism evidence="10 11">
    <name type="scientific">Dermatophagoides pteronyssinus</name>
    <name type="common">European house dust mite</name>
    <dbReference type="NCBI Taxonomy" id="6956"/>
    <lineage>
        <taxon>Eukaryota</taxon>
        <taxon>Metazoa</taxon>
        <taxon>Ecdysozoa</taxon>
        <taxon>Arthropoda</taxon>
        <taxon>Chelicerata</taxon>
        <taxon>Arachnida</taxon>
        <taxon>Acari</taxon>
        <taxon>Acariformes</taxon>
        <taxon>Sarcoptiformes</taxon>
        <taxon>Astigmata</taxon>
        <taxon>Psoroptidia</taxon>
        <taxon>Analgoidea</taxon>
        <taxon>Pyroglyphidae</taxon>
        <taxon>Dermatophagoidinae</taxon>
        <taxon>Dermatophagoides</taxon>
    </lineage>
</organism>
<feature type="region of interest" description="Disordered" evidence="8">
    <location>
        <begin position="58"/>
        <end position="78"/>
    </location>
</feature>
<dbReference type="InterPro" id="IPR036236">
    <property type="entry name" value="Znf_C2H2_sf"/>
</dbReference>
<evidence type="ECO:0000313" key="10">
    <source>
        <dbReference type="Proteomes" id="UP000515146"/>
    </source>
</evidence>
<feature type="compositionally biased region" description="Basic and acidic residues" evidence="8">
    <location>
        <begin position="179"/>
        <end position="191"/>
    </location>
</feature>
<evidence type="ECO:0000256" key="7">
    <source>
        <dbReference type="PROSITE-ProRule" id="PRU00042"/>
    </source>
</evidence>
<reference evidence="11" key="1">
    <citation type="submission" date="2025-08" db="UniProtKB">
        <authorList>
            <consortium name="RefSeq"/>
        </authorList>
    </citation>
    <scope>IDENTIFICATION</scope>
    <source>
        <strain evidence="11">Airmid</strain>
    </source>
</reference>
<evidence type="ECO:0000256" key="5">
    <source>
        <dbReference type="ARBA" id="ARBA00022833"/>
    </source>
</evidence>
<feature type="domain" description="C2H2-type" evidence="9">
    <location>
        <begin position="802"/>
        <end position="831"/>
    </location>
</feature>
<keyword evidence="6" id="KW-0539">Nucleus</keyword>
<feature type="compositionally biased region" description="Low complexity" evidence="8">
    <location>
        <begin position="192"/>
        <end position="208"/>
    </location>
</feature>
<dbReference type="GO" id="GO:0005634">
    <property type="term" value="C:nucleus"/>
    <property type="evidence" value="ECO:0007669"/>
    <property type="project" value="UniProtKB-SubCell"/>
</dbReference>
<dbReference type="KEGG" id="dpte:113792108"/>
<dbReference type="OMA" id="IMMNDAT"/>
<dbReference type="FunFam" id="3.30.160.60:FF:000446">
    <property type="entry name" value="Zinc finger protein"/>
    <property type="match status" value="1"/>
</dbReference>
<keyword evidence="3" id="KW-0677">Repeat</keyword>
<dbReference type="AlphaFoldDB" id="A0A6P6XXZ5"/>
<dbReference type="PROSITE" id="PS50157">
    <property type="entry name" value="ZINC_FINGER_C2H2_2"/>
    <property type="match status" value="3"/>
</dbReference>
<dbReference type="CDD" id="cd21973">
    <property type="entry name" value="KLF6_7_N-like"/>
    <property type="match status" value="1"/>
</dbReference>
<feature type="region of interest" description="Disordered" evidence="8">
    <location>
        <begin position="257"/>
        <end position="294"/>
    </location>
</feature>
<feature type="region of interest" description="Disordered" evidence="8">
    <location>
        <begin position="179"/>
        <end position="221"/>
    </location>
</feature>
<dbReference type="FunFam" id="3.30.160.60:FF:000018">
    <property type="entry name" value="Krueppel-like factor 15"/>
    <property type="match status" value="1"/>
</dbReference>